<organism evidence="2 3">
    <name type="scientific">Xanthobacter agilis</name>
    <dbReference type="NCBI Taxonomy" id="47492"/>
    <lineage>
        <taxon>Bacteria</taxon>
        <taxon>Pseudomonadati</taxon>
        <taxon>Pseudomonadota</taxon>
        <taxon>Alphaproteobacteria</taxon>
        <taxon>Hyphomicrobiales</taxon>
        <taxon>Xanthobacteraceae</taxon>
        <taxon>Xanthobacter</taxon>
    </lineage>
</organism>
<dbReference type="RefSeq" id="WP_237345235.1">
    <property type="nucleotide sequence ID" value="NZ_JABWGX010000008.1"/>
</dbReference>
<evidence type="ECO:0000313" key="3">
    <source>
        <dbReference type="Proteomes" id="UP001241747"/>
    </source>
</evidence>
<dbReference type="Proteomes" id="UP001241747">
    <property type="component" value="Unassembled WGS sequence"/>
</dbReference>
<evidence type="ECO:0000256" key="1">
    <source>
        <dbReference type="SAM" id="Phobius"/>
    </source>
</evidence>
<feature type="transmembrane region" description="Helical" evidence="1">
    <location>
        <begin position="58"/>
        <end position="79"/>
    </location>
</feature>
<keyword evidence="1" id="KW-1133">Transmembrane helix</keyword>
<sequence>MSFWYIVVALLIGGVVGAIARYALGRSAFNWFLYGAILPPLAILHLALICLLDKTTAVSTKVIGAGILALFGLIIYRAYIYVPLFSDREINYIKQDIRSEFEKKNGVTVKEVALLRDGSQKLTGFVKLYIDGTEISKGCNAIKDGISGGTMWHCK</sequence>
<keyword evidence="3" id="KW-1185">Reference proteome</keyword>
<feature type="transmembrane region" description="Helical" evidence="1">
    <location>
        <begin position="31"/>
        <end position="52"/>
    </location>
</feature>
<proteinExistence type="predicted"/>
<accession>A0ABU0LAG8</accession>
<comment type="caution">
    <text evidence="2">The sequence shown here is derived from an EMBL/GenBank/DDBJ whole genome shotgun (WGS) entry which is preliminary data.</text>
</comment>
<gene>
    <name evidence="2" type="ORF">QOZ94_000893</name>
</gene>
<keyword evidence="1" id="KW-0812">Transmembrane</keyword>
<evidence type="ECO:0000313" key="2">
    <source>
        <dbReference type="EMBL" id="MDQ0504119.1"/>
    </source>
</evidence>
<protein>
    <submittedName>
        <fullName evidence="2">Uncharacterized protein</fullName>
    </submittedName>
</protein>
<reference evidence="2 3" key="1">
    <citation type="submission" date="2023-07" db="EMBL/GenBank/DDBJ databases">
        <title>Genomic Encyclopedia of Type Strains, Phase IV (KMG-IV): sequencing the most valuable type-strain genomes for metagenomic binning, comparative biology and taxonomic classification.</title>
        <authorList>
            <person name="Goeker M."/>
        </authorList>
    </citation>
    <scope>NUCLEOTIDE SEQUENCE [LARGE SCALE GENOMIC DNA]</scope>
    <source>
        <strain evidence="2 3">DSM 3770</strain>
    </source>
</reference>
<keyword evidence="1" id="KW-0472">Membrane</keyword>
<feature type="transmembrane region" description="Helical" evidence="1">
    <location>
        <begin position="6"/>
        <end position="24"/>
    </location>
</feature>
<dbReference type="EMBL" id="JAUSVY010000002">
    <property type="protein sequence ID" value="MDQ0504119.1"/>
    <property type="molecule type" value="Genomic_DNA"/>
</dbReference>
<name>A0ABU0LAG8_XANAG</name>